<name>A0ABQ3CDL0_9GAMM</name>
<dbReference type="Proteomes" id="UP000643403">
    <property type="component" value="Unassembled WGS sequence"/>
</dbReference>
<reference evidence="2" key="1">
    <citation type="journal article" date="2019" name="Int. J. Syst. Evol. Microbiol.">
        <title>The Global Catalogue of Microorganisms (GCM) 10K type strain sequencing project: providing services to taxonomists for standard genome sequencing and annotation.</title>
        <authorList>
            <consortium name="The Broad Institute Genomics Platform"/>
            <consortium name="The Broad Institute Genome Sequencing Center for Infectious Disease"/>
            <person name="Wu L."/>
            <person name="Ma J."/>
        </authorList>
    </citation>
    <scope>NUCLEOTIDE SEQUENCE [LARGE SCALE GENOMIC DNA]</scope>
    <source>
        <strain evidence="2">KCTC 22558</strain>
    </source>
</reference>
<keyword evidence="2" id="KW-1185">Reference proteome</keyword>
<protein>
    <submittedName>
        <fullName evidence="1">Uncharacterized protein</fullName>
    </submittedName>
</protein>
<dbReference type="EMBL" id="BMXY01000005">
    <property type="protein sequence ID" value="GGZ71940.1"/>
    <property type="molecule type" value="Genomic_DNA"/>
</dbReference>
<comment type="caution">
    <text evidence="1">The sequence shown here is derived from an EMBL/GenBank/DDBJ whole genome shotgun (WGS) entry which is preliminary data.</text>
</comment>
<organism evidence="1 2">
    <name type="scientific">Cognatilysobacter xinjiangensis</name>
    <dbReference type="NCBI Taxonomy" id="546892"/>
    <lineage>
        <taxon>Bacteria</taxon>
        <taxon>Pseudomonadati</taxon>
        <taxon>Pseudomonadota</taxon>
        <taxon>Gammaproteobacteria</taxon>
        <taxon>Lysobacterales</taxon>
        <taxon>Lysobacteraceae</taxon>
        <taxon>Cognatilysobacter</taxon>
    </lineage>
</organism>
<evidence type="ECO:0000313" key="2">
    <source>
        <dbReference type="Proteomes" id="UP000643403"/>
    </source>
</evidence>
<accession>A0ABQ3CDL0</accession>
<dbReference type="Pfam" id="PF14022">
    <property type="entry name" value="DUF4238"/>
    <property type="match status" value="1"/>
</dbReference>
<sequence>MSSRTIMQEDYLYTVFDEKWNPSDSLEDALSVVEARDAKLLQRLHNPGYVSTADDRNHLCALLALQATRHPDILNRGAKRSRELGEVLANSHSYSLDEFTARMASFAVSEADAHDCYIVLRSRPREQLIAELTELTDLSPQAYQLPPQDALRAKPLVEAQLKSMELWLLDAPGTEAFVLGDTPIPQSDLHQGFSVPLSRSLAVLARPTQSIQPLLSRRSATASEIAEINQTQADNALHVVIGPSAALLNAIP</sequence>
<dbReference type="InterPro" id="IPR025332">
    <property type="entry name" value="DUF4238"/>
</dbReference>
<gene>
    <name evidence="1" type="ORF">GCM10008101_27720</name>
</gene>
<proteinExistence type="predicted"/>
<evidence type="ECO:0000313" key="1">
    <source>
        <dbReference type="EMBL" id="GGZ71940.1"/>
    </source>
</evidence>